<dbReference type="Proteomes" id="UP000553963">
    <property type="component" value="Unassembled WGS sequence"/>
</dbReference>
<evidence type="ECO:0000256" key="4">
    <source>
        <dbReference type="SAM" id="SignalP"/>
    </source>
</evidence>
<gene>
    <name evidence="6" type="ORF">GGR25_001442</name>
</gene>
<dbReference type="InterPro" id="IPR028082">
    <property type="entry name" value="Peripla_BP_I"/>
</dbReference>
<comment type="caution">
    <text evidence="6">The sequence shown here is derived from an EMBL/GenBank/DDBJ whole genome shotgun (WGS) entry which is preliminary data.</text>
</comment>
<dbReference type="PANTHER" id="PTHR46847:SF1">
    <property type="entry name" value="D-ALLOSE-BINDING PERIPLASMIC PROTEIN-RELATED"/>
    <property type="match status" value="1"/>
</dbReference>
<accession>A0A840AMB2</accession>
<proteinExistence type="inferred from homology"/>
<dbReference type="AlphaFoldDB" id="A0A840AMB2"/>
<keyword evidence="3 4" id="KW-0732">Signal</keyword>
<dbReference type="InterPro" id="IPR025997">
    <property type="entry name" value="SBP_2_dom"/>
</dbReference>
<reference evidence="6 7" key="1">
    <citation type="submission" date="2020-08" db="EMBL/GenBank/DDBJ databases">
        <title>Genomic Encyclopedia of Type Strains, Phase IV (KMG-IV): sequencing the most valuable type-strain genomes for metagenomic binning, comparative biology and taxonomic classification.</title>
        <authorList>
            <person name="Goeker M."/>
        </authorList>
    </citation>
    <scope>NUCLEOTIDE SEQUENCE [LARGE SCALE GENOMIC DNA]</scope>
    <source>
        <strain evidence="6 7">DSM 25966</strain>
    </source>
</reference>
<comment type="similarity">
    <text evidence="2">Belongs to the bacterial solute-binding protein 2 family.</text>
</comment>
<comment type="subcellular location">
    <subcellularLocation>
        <location evidence="1">Cell envelope</location>
    </subcellularLocation>
</comment>
<dbReference type="Gene3D" id="3.40.50.2300">
    <property type="match status" value="2"/>
</dbReference>
<protein>
    <submittedName>
        <fullName evidence="6">Ribose transport system substrate-binding protein</fullName>
    </submittedName>
</protein>
<name>A0A840AMB2_9HYPH</name>
<sequence>MRKVSLLAASAVLAIMAASGARADDFMDQAKARVAAAVQRAGAWDGPTTGPKAAPGKTIVYVAGDLRNGGTSGVSEGVKEAAKAIGWNLQIIDGQGQVSTRTSALNQAIALKPDGIIVSGFDAIEQNAALASVKEAGIPFVGWHATIEPGPDPATGMFANVNTRILDVANTAADLAIVDSGGKAGVVIFGDSNYAMAIGKAKMMEAEIKKCATCEVLSLEDSPMTEASMRMPQLTTSLLQRFGDKWTYSLAVNDLYYDFMGPSLASAGKDGDGTPKNISAGDGSESAFQRIRSKQYQLATVPEPLHQQGWQIIDELNRALAKEPWSGYVSGIHIVTADNIAFDGGPNNVFDPDNGYRDVYKKIWGVQ</sequence>
<evidence type="ECO:0000313" key="6">
    <source>
        <dbReference type="EMBL" id="MBB3930403.1"/>
    </source>
</evidence>
<evidence type="ECO:0000256" key="3">
    <source>
        <dbReference type="ARBA" id="ARBA00022729"/>
    </source>
</evidence>
<feature type="domain" description="Periplasmic binding protein" evidence="5">
    <location>
        <begin position="67"/>
        <end position="323"/>
    </location>
</feature>
<dbReference type="GO" id="GO:0030313">
    <property type="term" value="C:cell envelope"/>
    <property type="evidence" value="ECO:0007669"/>
    <property type="project" value="UniProtKB-SubCell"/>
</dbReference>
<dbReference type="SUPFAM" id="SSF53822">
    <property type="entry name" value="Periplasmic binding protein-like I"/>
    <property type="match status" value="1"/>
</dbReference>
<evidence type="ECO:0000313" key="7">
    <source>
        <dbReference type="Proteomes" id="UP000553963"/>
    </source>
</evidence>
<dbReference type="RefSeq" id="WP_183398065.1">
    <property type="nucleotide sequence ID" value="NZ_JACIDS010000002.1"/>
</dbReference>
<dbReference type="PANTHER" id="PTHR46847">
    <property type="entry name" value="D-ALLOSE-BINDING PERIPLASMIC PROTEIN-RELATED"/>
    <property type="match status" value="1"/>
</dbReference>
<evidence type="ECO:0000256" key="2">
    <source>
        <dbReference type="ARBA" id="ARBA00007639"/>
    </source>
</evidence>
<evidence type="ECO:0000259" key="5">
    <source>
        <dbReference type="Pfam" id="PF13407"/>
    </source>
</evidence>
<feature type="signal peptide" evidence="4">
    <location>
        <begin position="1"/>
        <end position="23"/>
    </location>
</feature>
<dbReference type="GO" id="GO:0030246">
    <property type="term" value="F:carbohydrate binding"/>
    <property type="evidence" value="ECO:0007669"/>
    <property type="project" value="UniProtKB-ARBA"/>
</dbReference>
<dbReference type="EMBL" id="JACIDS010000002">
    <property type="protein sequence ID" value="MBB3930403.1"/>
    <property type="molecule type" value="Genomic_DNA"/>
</dbReference>
<dbReference type="Pfam" id="PF13407">
    <property type="entry name" value="Peripla_BP_4"/>
    <property type="match status" value="1"/>
</dbReference>
<organism evidence="6 7">
    <name type="scientific">Kaistia hirudinis</name>
    <dbReference type="NCBI Taxonomy" id="1293440"/>
    <lineage>
        <taxon>Bacteria</taxon>
        <taxon>Pseudomonadati</taxon>
        <taxon>Pseudomonadota</taxon>
        <taxon>Alphaproteobacteria</taxon>
        <taxon>Hyphomicrobiales</taxon>
        <taxon>Kaistiaceae</taxon>
        <taxon>Kaistia</taxon>
    </lineage>
</organism>
<keyword evidence="7" id="KW-1185">Reference proteome</keyword>
<evidence type="ECO:0000256" key="1">
    <source>
        <dbReference type="ARBA" id="ARBA00004196"/>
    </source>
</evidence>
<feature type="chain" id="PRO_5032612698" evidence="4">
    <location>
        <begin position="24"/>
        <end position="367"/>
    </location>
</feature>